<protein>
    <submittedName>
        <fullName evidence="1">Uncharacterized protein</fullName>
    </submittedName>
</protein>
<evidence type="ECO:0000313" key="2">
    <source>
        <dbReference type="Proteomes" id="UP001205740"/>
    </source>
</evidence>
<organism evidence="1 2">
    <name type="scientific">Williamsia serinedens</name>
    <dbReference type="NCBI Taxonomy" id="391736"/>
    <lineage>
        <taxon>Bacteria</taxon>
        <taxon>Bacillati</taxon>
        <taxon>Actinomycetota</taxon>
        <taxon>Actinomycetes</taxon>
        <taxon>Mycobacteriales</taxon>
        <taxon>Nocardiaceae</taxon>
        <taxon>Williamsia</taxon>
    </lineage>
</organism>
<proteinExistence type="predicted"/>
<evidence type="ECO:0000313" key="1">
    <source>
        <dbReference type="EMBL" id="MCP2159040.1"/>
    </source>
</evidence>
<dbReference type="Proteomes" id="UP001205740">
    <property type="component" value="Unassembled WGS sequence"/>
</dbReference>
<name>A0ABT1GXC5_9NOCA</name>
<gene>
    <name evidence="1" type="ORF">LX12_000204</name>
</gene>
<keyword evidence="2" id="KW-1185">Reference proteome</keyword>
<reference evidence="1 2" key="1">
    <citation type="submission" date="2022-06" db="EMBL/GenBank/DDBJ databases">
        <title>Genomic Encyclopedia of Archaeal and Bacterial Type Strains, Phase II (KMG-II): from individual species to whole genera.</title>
        <authorList>
            <person name="Goeker M."/>
        </authorList>
    </citation>
    <scope>NUCLEOTIDE SEQUENCE [LARGE SCALE GENOMIC DNA]</scope>
    <source>
        <strain evidence="1 2">DSM 45037</strain>
    </source>
</reference>
<dbReference type="EMBL" id="JAMTCG010000001">
    <property type="protein sequence ID" value="MCP2159040.1"/>
    <property type="molecule type" value="Genomic_DNA"/>
</dbReference>
<comment type="caution">
    <text evidence="1">The sequence shown here is derived from an EMBL/GenBank/DDBJ whole genome shotgun (WGS) entry which is preliminary data.</text>
</comment>
<accession>A0ABT1GXC5</accession>
<sequence length="106" mass="11751">MDREAVVFPPRDADPDRAVDRVADPELDVLEVERDAVDRLLREVPADAVPDRRVPVDRRPEAAFDCDAGAAERRAVDLGLMPLRINRIRHRSPVHLTGHTGGVSVS</sequence>